<dbReference type="AlphaFoldDB" id="A0A0F9W6E5"/>
<accession>A0A0F9W6E5</accession>
<comment type="caution">
    <text evidence="1">The sequence shown here is derived from an EMBL/GenBank/DDBJ whole genome shotgun (WGS) entry which is preliminary data.</text>
</comment>
<evidence type="ECO:0008006" key="2">
    <source>
        <dbReference type="Google" id="ProtNLM"/>
    </source>
</evidence>
<reference evidence="1" key="1">
    <citation type="journal article" date="2015" name="Nature">
        <title>Complex archaea that bridge the gap between prokaryotes and eukaryotes.</title>
        <authorList>
            <person name="Spang A."/>
            <person name="Saw J.H."/>
            <person name="Jorgensen S.L."/>
            <person name="Zaremba-Niedzwiedzka K."/>
            <person name="Martijn J."/>
            <person name="Lind A.E."/>
            <person name="van Eijk R."/>
            <person name="Schleper C."/>
            <person name="Guy L."/>
            <person name="Ettema T.J."/>
        </authorList>
    </citation>
    <scope>NUCLEOTIDE SEQUENCE</scope>
</reference>
<dbReference type="InterPro" id="IPR013320">
    <property type="entry name" value="ConA-like_dom_sf"/>
</dbReference>
<gene>
    <name evidence="1" type="ORF">LCGC14_0399340</name>
</gene>
<sequence>MPKLLSIKNFLGMNTTKRKLPPQQAREISDMVSERGLTRTRPGFGKYNVLAQSGAILGIFDYRRKNGQKGYLFADANGDWWEWEQFHFGPEEDGGDNFWWTVMYEANEMPDVAYPVWILYDQLNKCSVSNGILTIPFTAEVSNEIVVYQEDVMANNATGNILEIRAKGVGLESSGPNAQFSIRDGTKQSSMAIRSDKILGGASEYVMDTMDDYHIYRLTAKGTNSKVYVDGVLRITFTPSSNALNKVYFGLYSPSGLSCSLLIDYVRYYTGGF</sequence>
<protein>
    <recommendedName>
        <fullName evidence="2">GH16 domain-containing protein</fullName>
    </recommendedName>
</protein>
<dbReference type="SUPFAM" id="SSF49899">
    <property type="entry name" value="Concanavalin A-like lectins/glucanases"/>
    <property type="match status" value="1"/>
</dbReference>
<name>A0A0F9W6E5_9ZZZZ</name>
<dbReference type="EMBL" id="LAZR01000341">
    <property type="protein sequence ID" value="KKN73618.1"/>
    <property type="molecule type" value="Genomic_DNA"/>
</dbReference>
<organism evidence="1">
    <name type="scientific">marine sediment metagenome</name>
    <dbReference type="NCBI Taxonomy" id="412755"/>
    <lineage>
        <taxon>unclassified sequences</taxon>
        <taxon>metagenomes</taxon>
        <taxon>ecological metagenomes</taxon>
    </lineage>
</organism>
<evidence type="ECO:0000313" key="1">
    <source>
        <dbReference type="EMBL" id="KKN73618.1"/>
    </source>
</evidence>
<proteinExistence type="predicted"/>